<protein>
    <submittedName>
        <fullName evidence="1">Uncharacterized protein</fullName>
    </submittedName>
</protein>
<evidence type="ECO:0000313" key="2">
    <source>
        <dbReference type="Proteomes" id="UP000198995"/>
    </source>
</evidence>
<evidence type="ECO:0000313" key="1">
    <source>
        <dbReference type="EMBL" id="SDD05156.1"/>
    </source>
</evidence>
<name>A0A1G6RMJ5_PEPNI</name>
<keyword evidence="2" id="KW-1185">Reference proteome</keyword>
<dbReference type="AlphaFoldDB" id="A0A1G6RMJ5"/>
<reference evidence="1 2" key="1">
    <citation type="submission" date="2016-10" db="EMBL/GenBank/DDBJ databases">
        <authorList>
            <person name="de Groot N.N."/>
        </authorList>
    </citation>
    <scope>NUCLEOTIDE SEQUENCE [LARGE SCALE GENOMIC DNA]</scope>
    <source>
        <strain evidence="1 2">DSM 20475</strain>
    </source>
</reference>
<dbReference type="Proteomes" id="UP000198995">
    <property type="component" value="Unassembled WGS sequence"/>
</dbReference>
<sequence length="72" mass="8115">MEMEIRVHLVADIWEDIGPMVEGLRKIEKEYSCNCTLLEVIPRGVRTINLSHSQLGCLSQQSEGLCPTESDL</sequence>
<gene>
    <name evidence="1" type="ORF">SAMN04489866_10153</name>
</gene>
<proteinExistence type="predicted"/>
<accession>A0A1G6RMJ5</accession>
<organism evidence="1 2">
    <name type="scientific">Peptococcus niger</name>
    <dbReference type="NCBI Taxonomy" id="2741"/>
    <lineage>
        <taxon>Bacteria</taxon>
        <taxon>Bacillati</taxon>
        <taxon>Bacillota</taxon>
        <taxon>Clostridia</taxon>
        <taxon>Eubacteriales</taxon>
        <taxon>Peptococcaceae</taxon>
        <taxon>Peptococcus</taxon>
    </lineage>
</organism>
<dbReference type="EMBL" id="FNAF01000001">
    <property type="protein sequence ID" value="SDD05156.1"/>
    <property type="molecule type" value="Genomic_DNA"/>
</dbReference>